<dbReference type="InterPro" id="IPR000210">
    <property type="entry name" value="BTB/POZ_dom"/>
</dbReference>
<dbReference type="PROSITE" id="PS50097">
    <property type="entry name" value="BTB"/>
    <property type="match status" value="1"/>
</dbReference>
<dbReference type="STRING" id="1314800.A0A1B7N5R3"/>
<dbReference type="EMBL" id="KV448222">
    <property type="protein sequence ID" value="OAX40173.1"/>
    <property type="molecule type" value="Genomic_DNA"/>
</dbReference>
<dbReference type="SUPFAM" id="SSF54695">
    <property type="entry name" value="POZ domain"/>
    <property type="match status" value="1"/>
</dbReference>
<dbReference type="AlphaFoldDB" id="A0A1B7N5R3"/>
<name>A0A1B7N5R3_9AGAM</name>
<dbReference type="OrthoDB" id="3357985at2759"/>
<protein>
    <recommendedName>
        <fullName evidence="1">BTB domain-containing protein</fullName>
    </recommendedName>
</protein>
<evidence type="ECO:0000313" key="2">
    <source>
        <dbReference type="EMBL" id="OAX40173.1"/>
    </source>
</evidence>
<evidence type="ECO:0000259" key="1">
    <source>
        <dbReference type="PROSITE" id="PS50097"/>
    </source>
</evidence>
<keyword evidence="3" id="KW-1185">Reference proteome</keyword>
<dbReference type="CDD" id="cd18186">
    <property type="entry name" value="BTB_POZ_ZBTB_KLHL-like"/>
    <property type="match status" value="1"/>
</dbReference>
<dbReference type="Proteomes" id="UP000092154">
    <property type="component" value="Unassembled WGS sequence"/>
</dbReference>
<dbReference type="Gene3D" id="3.30.710.10">
    <property type="entry name" value="Potassium Channel Kv1.1, Chain A"/>
    <property type="match status" value="1"/>
</dbReference>
<dbReference type="InterPro" id="IPR011333">
    <property type="entry name" value="SKP1/BTB/POZ_sf"/>
</dbReference>
<evidence type="ECO:0000313" key="3">
    <source>
        <dbReference type="Proteomes" id="UP000092154"/>
    </source>
</evidence>
<accession>A0A1B7N5R3</accession>
<dbReference type="Pfam" id="PF00651">
    <property type="entry name" value="BTB"/>
    <property type="match status" value="1"/>
</dbReference>
<dbReference type="InParanoid" id="A0A1B7N5R3"/>
<dbReference type="SMART" id="SM00225">
    <property type="entry name" value="BTB"/>
    <property type="match status" value="1"/>
</dbReference>
<organism evidence="2 3">
    <name type="scientific">Rhizopogon vinicolor AM-OR11-026</name>
    <dbReference type="NCBI Taxonomy" id="1314800"/>
    <lineage>
        <taxon>Eukaryota</taxon>
        <taxon>Fungi</taxon>
        <taxon>Dikarya</taxon>
        <taxon>Basidiomycota</taxon>
        <taxon>Agaricomycotina</taxon>
        <taxon>Agaricomycetes</taxon>
        <taxon>Agaricomycetidae</taxon>
        <taxon>Boletales</taxon>
        <taxon>Suillineae</taxon>
        <taxon>Rhizopogonaceae</taxon>
        <taxon>Rhizopogon</taxon>
    </lineage>
</organism>
<reference evidence="2 3" key="1">
    <citation type="submission" date="2016-06" db="EMBL/GenBank/DDBJ databases">
        <title>Comparative genomics of the ectomycorrhizal sister species Rhizopogon vinicolor and Rhizopogon vesiculosus (Basidiomycota: Boletales) reveals a divergence of the mating type B locus.</title>
        <authorList>
            <consortium name="DOE Joint Genome Institute"/>
            <person name="Mujic A.B."/>
            <person name="Kuo A."/>
            <person name="Tritt A."/>
            <person name="Lipzen A."/>
            <person name="Chen C."/>
            <person name="Johnson J."/>
            <person name="Sharma A."/>
            <person name="Barry K."/>
            <person name="Grigoriev I.V."/>
            <person name="Spatafora J.W."/>
        </authorList>
    </citation>
    <scope>NUCLEOTIDE SEQUENCE [LARGE SCALE GENOMIC DNA]</scope>
    <source>
        <strain evidence="2 3">AM-OR11-026</strain>
    </source>
</reference>
<feature type="domain" description="BTB" evidence="1">
    <location>
        <begin position="18"/>
        <end position="90"/>
    </location>
</feature>
<sequence length="322" mass="35784">MSDEKTSTAQAPFDNPDCDIILRSCDGVNFRVFKLILSLASPVFKDMFTLPQTGLQSDDLSVPVIPMTETSTTMKFLLLLCYPTTNPIFNSLADAKAVLEATRKYDMGGIVSSAGDLVMAQFPSADSLELYILSCRFGWYLHAQTVAARTLEIKDLGKPRSESAGLQDISGLDYQRLLIYHHECGVAAQAVVWSLLWVKPEPSDMCMWTCTYEIGRNARKLQIGKQSRSIASWFDEYLVSSGRELLARPCSSTLYESESYDRAVSKAVTCSDCRPTAVAHMAKFRSLFSAQVKKVVGKVRLTTSEPPAPKLVDMWLDGIQWD</sequence>
<gene>
    <name evidence="2" type="ORF">K503DRAFT_864853</name>
</gene>
<proteinExistence type="predicted"/>